<protein>
    <submittedName>
        <fullName evidence="2">ANTAR domain-containing protein</fullName>
    </submittedName>
</protein>
<accession>A0ABR8T190</accession>
<dbReference type="Gene3D" id="1.10.10.10">
    <property type="entry name" value="Winged helix-like DNA-binding domain superfamily/Winged helix DNA-binding domain"/>
    <property type="match status" value="1"/>
</dbReference>
<dbReference type="PROSITE" id="PS50921">
    <property type="entry name" value="ANTAR"/>
    <property type="match status" value="1"/>
</dbReference>
<dbReference type="InterPro" id="IPR011006">
    <property type="entry name" value="CheY-like_superfamily"/>
</dbReference>
<dbReference type="Proteomes" id="UP000608071">
    <property type="component" value="Unassembled WGS sequence"/>
</dbReference>
<evidence type="ECO:0000313" key="2">
    <source>
        <dbReference type="EMBL" id="MBD7969530.1"/>
    </source>
</evidence>
<dbReference type="EMBL" id="JACSQL010000007">
    <property type="protein sequence ID" value="MBD7969530.1"/>
    <property type="molecule type" value="Genomic_DNA"/>
</dbReference>
<dbReference type="SUPFAM" id="SSF52172">
    <property type="entry name" value="CheY-like"/>
    <property type="match status" value="1"/>
</dbReference>
<dbReference type="SMART" id="SM01012">
    <property type="entry name" value="ANTAR"/>
    <property type="match status" value="1"/>
</dbReference>
<sequence length="195" mass="22699">MRSLLIVEINDQDVEMSHEHLSPEKPLTESGYLVHVVSNEAEIHTFLPKADAVILHLPVYEIRLWTEKLNQIKSLPILWWCSPDAAESSITSCEIEVTIDGVLTPSMKEYELDWALHFSEKRYFERQEWASERKQLLTRIEDRKWIDMAKGILSDINKISESEAYDLLRKKAMNERLRIVDVAISIVKAHQMLKA</sequence>
<evidence type="ECO:0000313" key="3">
    <source>
        <dbReference type="Proteomes" id="UP000608071"/>
    </source>
</evidence>
<comment type="caution">
    <text evidence="2">The sequence shown here is derived from an EMBL/GenBank/DDBJ whole genome shotgun (WGS) entry which is preliminary data.</text>
</comment>
<name>A0ABR8T190_9BACL</name>
<dbReference type="InterPro" id="IPR005561">
    <property type="entry name" value="ANTAR"/>
</dbReference>
<dbReference type="RefSeq" id="WP_191801672.1">
    <property type="nucleotide sequence ID" value="NZ_JACSQL010000007.1"/>
</dbReference>
<reference evidence="2 3" key="1">
    <citation type="submission" date="2020-08" db="EMBL/GenBank/DDBJ databases">
        <title>A Genomic Blueprint of the Chicken Gut Microbiome.</title>
        <authorList>
            <person name="Gilroy R."/>
            <person name="Ravi A."/>
            <person name="Getino M."/>
            <person name="Pursley I."/>
            <person name="Horton D.L."/>
            <person name="Alikhan N.-F."/>
            <person name="Baker D."/>
            <person name="Gharbi K."/>
            <person name="Hall N."/>
            <person name="Watson M."/>
            <person name="Adriaenssens E.M."/>
            <person name="Foster-Nyarko E."/>
            <person name="Jarju S."/>
            <person name="Secka A."/>
            <person name="Antonio M."/>
            <person name="Oren A."/>
            <person name="Chaudhuri R."/>
            <person name="La Ragione R.M."/>
            <person name="Hildebrand F."/>
            <person name="Pallen M.J."/>
        </authorList>
    </citation>
    <scope>NUCLEOTIDE SEQUENCE [LARGE SCALE GENOMIC DNA]</scope>
    <source>
        <strain evidence="2 3">Sa2BVA9</strain>
    </source>
</reference>
<organism evidence="2 3">
    <name type="scientific">Paenibacillus gallinarum</name>
    <dbReference type="NCBI Taxonomy" id="2762232"/>
    <lineage>
        <taxon>Bacteria</taxon>
        <taxon>Bacillati</taxon>
        <taxon>Bacillota</taxon>
        <taxon>Bacilli</taxon>
        <taxon>Bacillales</taxon>
        <taxon>Paenibacillaceae</taxon>
        <taxon>Paenibacillus</taxon>
    </lineage>
</organism>
<gene>
    <name evidence="2" type="ORF">H9647_15810</name>
</gene>
<feature type="domain" description="ANTAR" evidence="1">
    <location>
        <begin position="126"/>
        <end position="187"/>
    </location>
</feature>
<dbReference type="InterPro" id="IPR036388">
    <property type="entry name" value="WH-like_DNA-bd_sf"/>
</dbReference>
<keyword evidence="3" id="KW-1185">Reference proteome</keyword>
<dbReference type="Pfam" id="PF03861">
    <property type="entry name" value="ANTAR"/>
    <property type="match status" value="1"/>
</dbReference>
<proteinExistence type="predicted"/>
<evidence type="ECO:0000259" key="1">
    <source>
        <dbReference type="PROSITE" id="PS50921"/>
    </source>
</evidence>